<name>A0A6M1LVG5_9PROT</name>
<dbReference type="EMBL" id="JAAIKB010000023">
    <property type="protein sequence ID" value="NGM24029.1"/>
    <property type="molecule type" value="Genomic_DNA"/>
</dbReference>
<evidence type="ECO:0000313" key="2">
    <source>
        <dbReference type="Proteomes" id="UP000475385"/>
    </source>
</evidence>
<protein>
    <submittedName>
        <fullName evidence="1">Uncharacterized protein</fullName>
    </submittedName>
</protein>
<keyword evidence="2" id="KW-1185">Reference proteome</keyword>
<proteinExistence type="predicted"/>
<reference evidence="1 2" key="1">
    <citation type="submission" date="2020-03" db="EMBL/GenBank/DDBJ databases">
        <title>Roseomonas stagni sp. nov., isolated from pond water in Japan.</title>
        <authorList>
            <person name="Furuhata K."/>
            <person name="Miyamoto H."/>
            <person name="Goto K."/>
        </authorList>
    </citation>
    <scope>NUCLEOTIDE SEQUENCE [LARGE SCALE GENOMIC DNA]</scope>
    <source>
        <strain evidence="1 2">PeD5</strain>
    </source>
</reference>
<gene>
    <name evidence="1" type="ORF">G3576_28745</name>
</gene>
<comment type="caution">
    <text evidence="1">The sequence shown here is derived from an EMBL/GenBank/DDBJ whole genome shotgun (WGS) entry which is preliminary data.</text>
</comment>
<evidence type="ECO:0000313" key="1">
    <source>
        <dbReference type="EMBL" id="NGM24029.1"/>
    </source>
</evidence>
<organism evidence="1 2">
    <name type="scientific">Falsiroseomonas algicola</name>
    <dbReference type="NCBI Taxonomy" id="2716930"/>
    <lineage>
        <taxon>Bacteria</taxon>
        <taxon>Pseudomonadati</taxon>
        <taxon>Pseudomonadota</taxon>
        <taxon>Alphaproteobacteria</taxon>
        <taxon>Acetobacterales</taxon>
        <taxon>Roseomonadaceae</taxon>
        <taxon>Falsiroseomonas</taxon>
    </lineage>
</organism>
<accession>A0A6M1LVG5</accession>
<dbReference type="RefSeq" id="WP_164697946.1">
    <property type="nucleotide sequence ID" value="NZ_JAAIKB010000023.1"/>
</dbReference>
<sequence>MSNTVEINAPDAELNYNHPLYRTWLNMHARCYNESYHNRRRYGGRGITVCPRWHVFANFVADMSDGYRRGLSLDRIDNDAGYSPENCRWATAAEQARNTSRTVRVVVGDMAMCLKDAAKLLKTTPKTLKRRLSKSAITVPLPRPHRLPG</sequence>
<dbReference type="AlphaFoldDB" id="A0A6M1LVG5"/>
<dbReference type="Proteomes" id="UP000475385">
    <property type="component" value="Unassembled WGS sequence"/>
</dbReference>